<feature type="domain" description="Acyl-CoA oxidase/dehydrogenase middle" evidence="7">
    <location>
        <begin position="122"/>
        <end position="214"/>
    </location>
</feature>
<sequence>MRLTDEQREFGAAVDAFCRREAGSRDQRDALTDGGAEAHSDTLYRKLADLGYLGITIPEEFGGAAGDATDMVILLEHLIKNLAPVGGIGPTIITAAAYEKFGTDEQKKAILSGVVAGDSLSISMSEPGAGSDVGALTCKAERTASGWRVNGQKTWCSNAHFASTILLVARTSSDGGKHEGLTMFSVPAGTPGLTISGIDTLGGREVNDLYFTDCELPEDAVVGEVGQGWGQLMAGLNTERLILAAMQLGAAQRAFDDTLTFVTERHQFGRPVGSFQALRHRLADHATEIACTKLLVYDVAAQVSENPAALLPRQASMAKLKATETAKAMAIDGMQMMGGYGYATEFDMERIMRSSIISTVYGGTNEIQRDIIGKTYGL</sequence>
<dbReference type="Pfam" id="PF02771">
    <property type="entry name" value="Acyl-CoA_dh_N"/>
    <property type="match status" value="1"/>
</dbReference>
<keyword evidence="5" id="KW-0560">Oxidoreductase</keyword>
<dbReference type="InterPro" id="IPR013786">
    <property type="entry name" value="AcylCoA_DH/ox_N"/>
</dbReference>
<dbReference type="Pfam" id="PF02770">
    <property type="entry name" value="Acyl-CoA_dh_M"/>
    <property type="match status" value="1"/>
</dbReference>
<feature type="domain" description="Acyl-CoA dehydrogenase/oxidase N-terminal" evidence="8">
    <location>
        <begin position="4"/>
        <end position="118"/>
    </location>
</feature>
<evidence type="ECO:0000256" key="1">
    <source>
        <dbReference type="ARBA" id="ARBA00001974"/>
    </source>
</evidence>
<gene>
    <name evidence="9" type="ORF">LX13_003553</name>
</gene>
<keyword evidence="10" id="KW-1185">Reference proteome</keyword>
<comment type="cofactor">
    <cofactor evidence="1 5">
        <name>FAD</name>
        <dbReference type="ChEBI" id="CHEBI:57692"/>
    </cofactor>
</comment>
<evidence type="ECO:0000256" key="4">
    <source>
        <dbReference type="ARBA" id="ARBA00022827"/>
    </source>
</evidence>
<dbReference type="Proteomes" id="UP001206895">
    <property type="component" value="Unassembled WGS sequence"/>
</dbReference>
<dbReference type="Gene3D" id="1.20.140.10">
    <property type="entry name" value="Butyryl-CoA Dehydrogenase, subunit A, domain 3"/>
    <property type="match status" value="1"/>
</dbReference>
<dbReference type="PIRSF" id="PIRSF016578">
    <property type="entry name" value="HsaA"/>
    <property type="match status" value="1"/>
</dbReference>
<dbReference type="InterPro" id="IPR046373">
    <property type="entry name" value="Acyl-CoA_Oxase/DH_mid-dom_sf"/>
</dbReference>
<evidence type="ECO:0000256" key="5">
    <source>
        <dbReference type="RuleBase" id="RU362125"/>
    </source>
</evidence>
<reference evidence="9 10" key="1">
    <citation type="submission" date="2022-06" db="EMBL/GenBank/DDBJ databases">
        <title>Genomic Encyclopedia of Archaeal and Bacterial Type Strains, Phase II (KMG-II): from individual species to whole genera.</title>
        <authorList>
            <person name="Goeker M."/>
        </authorList>
    </citation>
    <scope>NUCLEOTIDE SEQUENCE [LARGE SCALE GENOMIC DNA]</scope>
    <source>
        <strain evidence="9 10">DSM 44693</strain>
    </source>
</reference>
<evidence type="ECO:0000313" key="10">
    <source>
        <dbReference type="Proteomes" id="UP001206895"/>
    </source>
</evidence>
<accession>A0ABT1HI60</accession>
<evidence type="ECO:0000259" key="6">
    <source>
        <dbReference type="Pfam" id="PF00441"/>
    </source>
</evidence>
<evidence type="ECO:0000313" key="9">
    <source>
        <dbReference type="EMBL" id="MCP2177725.1"/>
    </source>
</evidence>
<comment type="similarity">
    <text evidence="2 5">Belongs to the acyl-CoA dehydrogenase family.</text>
</comment>
<dbReference type="InterPro" id="IPR009100">
    <property type="entry name" value="AcylCoA_DH/oxidase_NM_dom_sf"/>
</dbReference>
<dbReference type="RefSeq" id="WP_253662611.1">
    <property type="nucleotide sequence ID" value="NZ_BAAAJQ010000001.1"/>
</dbReference>
<comment type="caution">
    <text evidence="9">The sequence shown here is derived from an EMBL/GenBank/DDBJ whole genome shotgun (WGS) entry which is preliminary data.</text>
</comment>
<keyword evidence="3 5" id="KW-0285">Flavoprotein</keyword>
<organism evidence="9 10">
    <name type="scientific">Williamsia maris</name>
    <dbReference type="NCBI Taxonomy" id="72806"/>
    <lineage>
        <taxon>Bacteria</taxon>
        <taxon>Bacillati</taxon>
        <taxon>Actinomycetota</taxon>
        <taxon>Actinomycetes</taxon>
        <taxon>Mycobacteriales</taxon>
        <taxon>Nocardiaceae</taxon>
        <taxon>Williamsia</taxon>
    </lineage>
</organism>
<dbReference type="SUPFAM" id="SSF56645">
    <property type="entry name" value="Acyl-CoA dehydrogenase NM domain-like"/>
    <property type="match status" value="1"/>
</dbReference>
<dbReference type="InterPro" id="IPR009075">
    <property type="entry name" value="AcylCo_DH/oxidase_C"/>
</dbReference>
<dbReference type="InterPro" id="IPR037069">
    <property type="entry name" value="AcylCoA_DH/ox_N_sf"/>
</dbReference>
<evidence type="ECO:0000256" key="2">
    <source>
        <dbReference type="ARBA" id="ARBA00009347"/>
    </source>
</evidence>
<dbReference type="PANTHER" id="PTHR43884:SF12">
    <property type="entry name" value="ISOVALERYL-COA DEHYDROGENASE, MITOCHONDRIAL-RELATED"/>
    <property type="match status" value="1"/>
</dbReference>
<evidence type="ECO:0000256" key="3">
    <source>
        <dbReference type="ARBA" id="ARBA00022630"/>
    </source>
</evidence>
<evidence type="ECO:0000259" key="7">
    <source>
        <dbReference type="Pfam" id="PF02770"/>
    </source>
</evidence>
<dbReference type="InterPro" id="IPR006091">
    <property type="entry name" value="Acyl-CoA_Oxase/DH_mid-dom"/>
</dbReference>
<proteinExistence type="inferred from homology"/>
<name>A0ABT1HI60_9NOCA</name>
<dbReference type="Pfam" id="PF00441">
    <property type="entry name" value="Acyl-CoA_dh_1"/>
    <property type="match status" value="1"/>
</dbReference>
<dbReference type="PANTHER" id="PTHR43884">
    <property type="entry name" value="ACYL-COA DEHYDROGENASE"/>
    <property type="match status" value="1"/>
</dbReference>
<dbReference type="EMBL" id="JAMTCJ010000003">
    <property type="protein sequence ID" value="MCP2177725.1"/>
    <property type="molecule type" value="Genomic_DNA"/>
</dbReference>
<dbReference type="Gene3D" id="1.10.540.10">
    <property type="entry name" value="Acyl-CoA dehydrogenase/oxidase, N-terminal domain"/>
    <property type="match status" value="1"/>
</dbReference>
<dbReference type="Gene3D" id="2.40.110.10">
    <property type="entry name" value="Butyryl-CoA Dehydrogenase, subunit A, domain 2"/>
    <property type="match status" value="1"/>
</dbReference>
<evidence type="ECO:0000259" key="8">
    <source>
        <dbReference type="Pfam" id="PF02771"/>
    </source>
</evidence>
<dbReference type="SUPFAM" id="SSF47203">
    <property type="entry name" value="Acyl-CoA dehydrogenase C-terminal domain-like"/>
    <property type="match status" value="1"/>
</dbReference>
<dbReference type="InterPro" id="IPR036250">
    <property type="entry name" value="AcylCo_DH-like_C"/>
</dbReference>
<feature type="domain" description="Acyl-CoA dehydrogenase/oxidase C-terminal" evidence="6">
    <location>
        <begin position="226"/>
        <end position="375"/>
    </location>
</feature>
<keyword evidence="4 5" id="KW-0274">FAD</keyword>
<protein>
    <submittedName>
        <fullName evidence="9">Acyl-CoA dehydrogenase</fullName>
    </submittedName>
</protein>